<feature type="transmembrane region" description="Helical" evidence="1">
    <location>
        <begin position="167"/>
        <end position="187"/>
    </location>
</feature>
<dbReference type="PATRIC" id="fig|43658.6.peg.1472"/>
<organism evidence="2 3">
    <name type="scientific">Pseudoalteromonas rubra</name>
    <dbReference type="NCBI Taxonomy" id="43658"/>
    <lineage>
        <taxon>Bacteria</taxon>
        <taxon>Pseudomonadati</taxon>
        <taxon>Pseudomonadota</taxon>
        <taxon>Gammaproteobacteria</taxon>
        <taxon>Alteromonadales</taxon>
        <taxon>Pseudoalteromonadaceae</taxon>
        <taxon>Pseudoalteromonas</taxon>
    </lineage>
</organism>
<feature type="transmembrane region" description="Helical" evidence="1">
    <location>
        <begin position="207"/>
        <end position="233"/>
    </location>
</feature>
<evidence type="ECO:0000313" key="3">
    <source>
        <dbReference type="Proteomes" id="UP000036850"/>
    </source>
</evidence>
<accession>A0A0L0EUN2</accession>
<dbReference type="EMBL" id="LFZX01000034">
    <property type="protein sequence ID" value="KNC68126.1"/>
    <property type="molecule type" value="Genomic_DNA"/>
</dbReference>
<feature type="transmembrane region" description="Helical" evidence="1">
    <location>
        <begin position="68"/>
        <end position="86"/>
    </location>
</feature>
<gene>
    <name evidence="2" type="ORF">AC626_06520</name>
</gene>
<dbReference type="AlphaFoldDB" id="A0A0L0EUN2"/>
<keyword evidence="1" id="KW-1133">Transmembrane helix</keyword>
<evidence type="ECO:0000256" key="1">
    <source>
        <dbReference type="SAM" id="Phobius"/>
    </source>
</evidence>
<dbReference type="Proteomes" id="UP000036850">
    <property type="component" value="Unassembled WGS sequence"/>
</dbReference>
<proteinExistence type="predicted"/>
<name>A0A0L0EUN2_9GAMM</name>
<comment type="caution">
    <text evidence="2">The sequence shown here is derived from an EMBL/GenBank/DDBJ whole genome shotgun (WGS) entry which is preliminary data.</text>
</comment>
<keyword evidence="1" id="KW-0812">Transmembrane</keyword>
<evidence type="ECO:0000313" key="2">
    <source>
        <dbReference type="EMBL" id="KNC68126.1"/>
    </source>
</evidence>
<keyword evidence="1" id="KW-0472">Membrane</keyword>
<sequence>MRIVQTTTNDYYRIFGSYKGVFSYKSWLTWFVVVSMSSFCISIFWLVGVFKLESYFGYCNVGDGMQKAVALSLALITLFSWLKVSFRKDDLVRQRAHSVIDTEESTLWKLEKLWLEKYLPYKQSEYLALAEQIDKSIYLREKYKCAGSLSGKDFLELIFSNESKPRVLAMLLMSFASVITLSIRSGADINTVFKFYDNVSWEELAMIFLFFPIIFYVAFLEVKFVVVMLLLGLERVFERGGGRSAFSRRKTKIFINVLVRLFAFEKPRVKLTRK</sequence>
<feature type="transmembrane region" description="Helical" evidence="1">
    <location>
        <begin position="27"/>
        <end position="48"/>
    </location>
</feature>
<protein>
    <submittedName>
        <fullName evidence="2">Uncharacterized protein</fullName>
    </submittedName>
</protein>
<reference evidence="3" key="1">
    <citation type="submission" date="2015-07" db="EMBL/GenBank/DDBJ databases">
        <title>Draft genome sequence of a Pseudoalteromonas rubra strain, OCN096, isolated from Kaneohe Bay, Oahu, Hawaii.</title>
        <authorList>
            <person name="Beurmann S."/>
            <person name="Ushijima B."/>
            <person name="Belcaid M."/>
            <person name="Callahan S.M."/>
            <person name="Aeby G.S."/>
        </authorList>
    </citation>
    <scope>NUCLEOTIDE SEQUENCE [LARGE SCALE GENOMIC DNA]</scope>
    <source>
        <strain evidence="3">OCN096</strain>
    </source>
</reference>